<dbReference type="EC" id="2.4.1.21" evidence="5"/>
<dbReference type="GO" id="GO:0009011">
    <property type="term" value="F:alpha-1,4-glucan glucosyltransferase (ADP-glucose donor) activity"/>
    <property type="evidence" value="ECO:0007669"/>
    <property type="project" value="UniProtKB-EC"/>
</dbReference>
<feature type="domain" description="Starch synthase catalytic" evidence="4">
    <location>
        <begin position="2"/>
        <end position="270"/>
    </location>
</feature>
<feature type="domain" description="Glycosyl transferase family 1" evidence="3">
    <location>
        <begin position="373"/>
        <end position="528"/>
    </location>
</feature>
<dbReference type="InterPro" id="IPR001296">
    <property type="entry name" value="Glyco_trans_1"/>
</dbReference>
<protein>
    <submittedName>
        <fullName evidence="5">Glycogen synthase</fullName>
        <ecNumber evidence="5">2.4.1.21</ecNumber>
    </submittedName>
</protein>
<gene>
    <name evidence="5" type="ORF">NEF87_004524</name>
</gene>
<evidence type="ECO:0000259" key="4">
    <source>
        <dbReference type="Pfam" id="PF08323"/>
    </source>
</evidence>
<dbReference type="Proteomes" id="UP001208689">
    <property type="component" value="Chromosome"/>
</dbReference>
<evidence type="ECO:0000313" key="5">
    <source>
        <dbReference type="EMBL" id="UYP48239.1"/>
    </source>
</evidence>
<keyword evidence="6" id="KW-1185">Reference proteome</keyword>
<sequence length="602" mass="68431">MAFEYAGIAKFGGLGEVSANQCRSLATEPELDLELFMPSHGKHQKLREKLHLTPLKDEKGNKLILKGRFDPLYFGISNNDKKFTKLFPEILEDTDINHFKAEIWHGVLDNVPINLLVGTNSISSYILNDTEIYGASTLNAKLGLFSLVMREYMRYTIFNHTDSIPDIIHIHDHHPVPALLCCKQELNLVGKDVRSIITMHLLTWPRRDLEFFWKCGVNNELMLVKIGTLRLWQRMRGIFAICKGNDDAIPTLEKIGCAIADKVIAVSENFLHSDIIPNCGGDIIRWKCDFTWNGCDWDYQKHRSMVFNRFQEYFGSKTEETIKSWDLRKEFLTKILGNLPADEPRINSSEVKAVIAEEFTDLPYHPDGSVDPFKEDGPLVLVTGRVSPQKGIETIFSAIPKVIDVIPNVKFLFLMVPTPYSIDDLRSYMVFARKYPNNVRFIFGIAGSIYLLAHLSADLYCCPSRWEPFGIVALEAMVSRLPIIATSVGGLKESILHIEDHPSDGTGILVPVEHSDYLRYGIISLLKTMQIAEQKTITPSLALIDVASLIEYIVHPVLHSQVKQDLLFGEKIRDNALKRVETTFRWKTVSMKLKTVYLSLNY</sequence>
<evidence type="ECO:0000256" key="2">
    <source>
        <dbReference type="ARBA" id="ARBA00022679"/>
    </source>
</evidence>
<dbReference type="SUPFAM" id="SSF53756">
    <property type="entry name" value="UDP-Glycosyltransferase/glycogen phosphorylase"/>
    <property type="match status" value="1"/>
</dbReference>
<reference evidence="5" key="1">
    <citation type="submission" date="2022-09" db="EMBL/GenBank/DDBJ databases">
        <title>Actin cytoskeleton and complex cell architecture in an #Asgard archaeon.</title>
        <authorList>
            <person name="Ponce Toledo R.I."/>
            <person name="Schleper C."/>
            <person name="Rodrigues Oliveira T."/>
            <person name="Wollweber F."/>
            <person name="Xu J."/>
            <person name="Rittmann S."/>
            <person name="Klingl A."/>
            <person name="Pilhofer M."/>
        </authorList>
    </citation>
    <scope>NUCLEOTIDE SEQUENCE</scope>
    <source>
        <strain evidence="5">B-35</strain>
    </source>
</reference>
<dbReference type="EMBL" id="CP104013">
    <property type="protein sequence ID" value="UYP48239.1"/>
    <property type="molecule type" value="Genomic_DNA"/>
</dbReference>
<keyword evidence="1 5" id="KW-0328">Glycosyltransferase</keyword>
<evidence type="ECO:0000313" key="6">
    <source>
        <dbReference type="Proteomes" id="UP001208689"/>
    </source>
</evidence>
<evidence type="ECO:0000256" key="1">
    <source>
        <dbReference type="ARBA" id="ARBA00022676"/>
    </source>
</evidence>
<dbReference type="CDD" id="cd03801">
    <property type="entry name" value="GT4_PimA-like"/>
    <property type="match status" value="1"/>
</dbReference>
<organism evidence="5 6">
    <name type="scientific">Candidatus Lokiarchaeum ossiferum</name>
    <dbReference type="NCBI Taxonomy" id="2951803"/>
    <lineage>
        <taxon>Archaea</taxon>
        <taxon>Promethearchaeati</taxon>
        <taxon>Promethearchaeota</taxon>
        <taxon>Promethearchaeia</taxon>
        <taxon>Promethearchaeales</taxon>
        <taxon>Promethearchaeaceae</taxon>
        <taxon>Candidatus Lokiarchaeum</taxon>
    </lineage>
</organism>
<dbReference type="PANTHER" id="PTHR12526:SF510">
    <property type="entry name" value="D-INOSITOL 3-PHOSPHATE GLYCOSYLTRANSFERASE"/>
    <property type="match status" value="1"/>
</dbReference>
<dbReference type="Pfam" id="PF08323">
    <property type="entry name" value="Glyco_transf_5"/>
    <property type="match status" value="1"/>
</dbReference>
<accession>A0ABY6I0K5</accession>
<dbReference type="Pfam" id="PF00534">
    <property type="entry name" value="Glycos_transf_1"/>
    <property type="match status" value="1"/>
</dbReference>
<dbReference type="PANTHER" id="PTHR12526">
    <property type="entry name" value="GLYCOSYLTRANSFERASE"/>
    <property type="match status" value="1"/>
</dbReference>
<dbReference type="InterPro" id="IPR013534">
    <property type="entry name" value="Starch_synth_cat_dom"/>
</dbReference>
<name>A0ABY6I0K5_9ARCH</name>
<keyword evidence="2 5" id="KW-0808">Transferase</keyword>
<proteinExistence type="predicted"/>
<dbReference type="Gene3D" id="3.40.50.2000">
    <property type="entry name" value="Glycogen Phosphorylase B"/>
    <property type="match status" value="2"/>
</dbReference>
<evidence type="ECO:0000259" key="3">
    <source>
        <dbReference type="Pfam" id="PF00534"/>
    </source>
</evidence>